<evidence type="ECO:0000256" key="5">
    <source>
        <dbReference type="ARBA" id="ARBA00022475"/>
    </source>
</evidence>
<comment type="function">
    <text evidence="18">Involved in actively transporting phosphate into cells via Na(+) cotransport.</text>
</comment>
<reference evidence="20" key="2">
    <citation type="submission" date="2004-02" db="EMBL/GenBank/DDBJ databases">
        <authorList>
            <consortium name="Genoscope"/>
            <consortium name="Whitehead Institute Centre for Genome Research"/>
        </authorList>
    </citation>
    <scope>NUCLEOTIDE SEQUENCE</scope>
</reference>
<evidence type="ECO:0000256" key="1">
    <source>
        <dbReference type="ARBA" id="ARBA00004424"/>
    </source>
</evidence>
<evidence type="ECO:0000256" key="6">
    <source>
        <dbReference type="ARBA" id="ARBA00022692"/>
    </source>
</evidence>
<protein>
    <recommendedName>
        <fullName evidence="3">Sodium-dependent phosphate transport protein 2B</fullName>
    </recommendedName>
    <alternativeName>
        <fullName evidence="16">Na(+)-dependent phosphate cotransporter 2B</fullName>
    </alternativeName>
    <alternativeName>
        <fullName evidence="14">Sodium/phosphate cotransporter 2B</fullName>
    </alternativeName>
    <alternativeName>
        <fullName evidence="15">Solute carrier family 34 member 2</fullName>
    </alternativeName>
</protein>
<dbReference type="GO" id="GO:0030643">
    <property type="term" value="P:intracellular phosphate ion homeostasis"/>
    <property type="evidence" value="ECO:0007669"/>
    <property type="project" value="TreeGrafter"/>
</dbReference>
<reference evidence="20" key="1">
    <citation type="journal article" date="2004" name="Nature">
        <title>Genome duplication in the teleost fish Tetraodon nigroviridis reveals the early vertebrate proto-karyotype.</title>
        <authorList>
            <person name="Jaillon O."/>
            <person name="Aury J.-M."/>
            <person name="Brunet F."/>
            <person name="Petit J.-L."/>
            <person name="Stange-Thomann N."/>
            <person name="Mauceli E."/>
            <person name="Bouneau L."/>
            <person name="Fischer C."/>
            <person name="Ozouf-Costaz C."/>
            <person name="Bernot A."/>
            <person name="Nicaud S."/>
            <person name="Jaffe D."/>
            <person name="Fisher S."/>
            <person name="Lutfalla G."/>
            <person name="Dossat C."/>
            <person name="Segurens B."/>
            <person name="Dasilva C."/>
            <person name="Salanoubat M."/>
            <person name="Levy M."/>
            <person name="Boudet N."/>
            <person name="Castellano S."/>
            <person name="Anthouard V."/>
            <person name="Jubin C."/>
            <person name="Castelli V."/>
            <person name="Katinka M."/>
            <person name="Vacherie B."/>
            <person name="Biemont C."/>
            <person name="Skalli Z."/>
            <person name="Cattolico L."/>
            <person name="Poulain J."/>
            <person name="De Berardinis V."/>
            <person name="Cruaud C."/>
            <person name="Duprat S."/>
            <person name="Brottier P."/>
            <person name="Coutanceau J.-P."/>
            <person name="Gouzy J."/>
            <person name="Parra G."/>
            <person name="Lardier G."/>
            <person name="Chapple C."/>
            <person name="McKernan K.J."/>
            <person name="McEwan P."/>
            <person name="Bosak S."/>
            <person name="Kellis M."/>
            <person name="Volff J.-N."/>
            <person name="Guigo R."/>
            <person name="Zody M.C."/>
            <person name="Mesirov J."/>
            <person name="Lindblad-Toh K."/>
            <person name="Birren B."/>
            <person name="Nusbaum C."/>
            <person name="Kahn D."/>
            <person name="Robinson-Rechavi M."/>
            <person name="Laudet V."/>
            <person name="Schachter V."/>
            <person name="Quetier F."/>
            <person name="Saurin W."/>
            <person name="Scarpelli C."/>
            <person name="Wincker P."/>
            <person name="Lander E.S."/>
            <person name="Weissenbach J."/>
            <person name="Roest Crollius H."/>
        </authorList>
    </citation>
    <scope>NUCLEOTIDE SEQUENCE [LARGE SCALE GENOMIC DNA]</scope>
</reference>
<gene>
    <name evidence="20" type="ORF">GSTENG00013451001</name>
</gene>
<accession>Q4SSF6</accession>
<keyword evidence="5" id="KW-1003">Cell membrane</keyword>
<evidence type="ECO:0000256" key="19">
    <source>
        <dbReference type="SAM" id="Phobius"/>
    </source>
</evidence>
<keyword evidence="6 19" id="KW-0812">Transmembrane</keyword>
<proteinExistence type="inferred from homology"/>
<keyword evidence="12" id="KW-0325">Glycoprotein</keyword>
<comment type="similarity">
    <text evidence="2">Belongs to the SLC34A transporter family.</text>
</comment>
<comment type="caution">
    <text evidence="20">The sequence shown here is derived from an EMBL/GenBank/DDBJ whole genome shotgun (WGS) entry which is preliminary data.</text>
</comment>
<evidence type="ECO:0000256" key="7">
    <source>
        <dbReference type="ARBA" id="ARBA00022847"/>
    </source>
</evidence>
<feature type="non-terminal residue" evidence="20">
    <location>
        <position position="1"/>
    </location>
</feature>
<dbReference type="GO" id="GO:0016324">
    <property type="term" value="C:apical plasma membrane"/>
    <property type="evidence" value="ECO:0007669"/>
    <property type="project" value="UniProtKB-SubCell"/>
</dbReference>
<evidence type="ECO:0000256" key="10">
    <source>
        <dbReference type="ARBA" id="ARBA00023136"/>
    </source>
</evidence>
<sequence>LILLPLEAATGVLYKLTDRLIRSFNIQSGEDAPELLSVITDPLTTSIIELDKSVINDLATGDESARNKSLIKFWCKTKKYTRSCDCSFPDRHPHFCLHHPARPGRGPHPVGGIFDYPLYLPYPHRQAAQLHAEGPGGSGHQEGAEHRLPLPFQLGYRLHCYYGIGVISLERAYPLTLGSNIGTTTTSILAAMASPGETLANSLQIALCHFFFNIFGIVIWYPLPFMRIPIRLARALGNRTAKYRWFAVLYLILCFLVIPLAVFGLSMAGWIVMVSVGVPIVVLIIFVIIVNVMQPRWPRYLPKILRSWDFLPRSLHSLAPWDAVVTSTLGFCSR</sequence>
<dbReference type="KEGG" id="tng:GSTEN00013451G001"/>
<evidence type="ECO:0000256" key="4">
    <source>
        <dbReference type="ARBA" id="ARBA00022448"/>
    </source>
</evidence>
<dbReference type="GO" id="GO:0005436">
    <property type="term" value="F:sodium:phosphate symporter activity"/>
    <property type="evidence" value="ECO:0007669"/>
    <property type="project" value="InterPro"/>
</dbReference>
<dbReference type="OrthoDB" id="76259at2759"/>
<keyword evidence="13" id="KW-0915">Sodium</keyword>
<evidence type="ECO:0000256" key="17">
    <source>
        <dbReference type="ARBA" id="ARBA00034042"/>
    </source>
</evidence>
<dbReference type="PANTHER" id="PTHR10010:SF23">
    <property type="entry name" value="SODIUM-DEPENDENT PHOSPHATE TRANSPORT PROTEIN 2B"/>
    <property type="match status" value="1"/>
</dbReference>
<dbReference type="EMBL" id="CAAE01014452">
    <property type="protein sequence ID" value="CAF96426.1"/>
    <property type="molecule type" value="Genomic_DNA"/>
</dbReference>
<dbReference type="InterPro" id="IPR003841">
    <property type="entry name" value="Na/Pi_transpt"/>
</dbReference>
<evidence type="ECO:0000256" key="9">
    <source>
        <dbReference type="ARBA" id="ARBA00023065"/>
    </source>
</evidence>
<feature type="transmembrane region" description="Helical" evidence="19">
    <location>
        <begin position="270"/>
        <end position="293"/>
    </location>
</feature>
<dbReference type="PANTHER" id="PTHR10010">
    <property type="entry name" value="SOLUTE CARRIER FAMILY 34 SODIUM PHOSPHATE , MEMBER 2-RELATED"/>
    <property type="match status" value="1"/>
</dbReference>
<feature type="non-terminal residue" evidence="20">
    <location>
        <position position="334"/>
    </location>
</feature>
<evidence type="ECO:0000256" key="16">
    <source>
        <dbReference type="ARBA" id="ARBA00031843"/>
    </source>
</evidence>
<comment type="catalytic activity">
    <reaction evidence="17">
        <text>3 Na(+)(out) + phosphate(out) = 3 Na(+)(in) + phosphate(in)</text>
        <dbReference type="Rhea" id="RHEA:71255"/>
        <dbReference type="ChEBI" id="CHEBI:29101"/>
        <dbReference type="ChEBI" id="CHEBI:43474"/>
    </reaction>
    <physiologicalReaction direction="left-to-right" evidence="17">
        <dbReference type="Rhea" id="RHEA:71256"/>
    </physiologicalReaction>
</comment>
<keyword evidence="7" id="KW-0769">Symport</keyword>
<keyword evidence="13" id="KW-0739">Sodium transport</keyword>
<keyword evidence="11" id="KW-1015">Disulfide bond</keyword>
<keyword evidence="9" id="KW-0406">Ion transport</keyword>
<evidence type="ECO:0000256" key="18">
    <source>
        <dbReference type="ARBA" id="ARBA00034091"/>
    </source>
</evidence>
<feature type="transmembrane region" description="Helical" evidence="19">
    <location>
        <begin position="203"/>
        <end position="223"/>
    </location>
</feature>
<evidence type="ECO:0000256" key="8">
    <source>
        <dbReference type="ARBA" id="ARBA00022989"/>
    </source>
</evidence>
<evidence type="ECO:0000256" key="13">
    <source>
        <dbReference type="ARBA" id="ARBA00023201"/>
    </source>
</evidence>
<dbReference type="GO" id="GO:0044341">
    <property type="term" value="P:sodium-dependent phosphate transport"/>
    <property type="evidence" value="ECO:0007669"/>
    <property type="project" value="InterPro"/>
</dbReference>
<evidence type="ECO:0000256" key="14">
    <source>
        <dbReference type="ARBA" id="ARBA00029612"/>
    </source>
</evidence>
<organism evidence="20">
    <name type="scientific">Tetraodon nigroviridis</name>
    <name type="common">Spotted green pufferfish</name>
    <name type="synonym">Chelonodon nigroviridis</name>
    <dbReference type="NCBI Taxonomy" id="99883"/>
    <lineage>
        <taxon>Eukaryota</taxon>
        <taxon>Metazoa</taxon>
        <taxon>Chordata</taxon>
        <taxon>Craniata</taxon>
        <taxon>Vertebrata</taxon>
        <taxon>Euteleostomi</taxon>
        <taxon>Actinopterygii</taxon>
        <taxon>Neopterygii</taxon>
        <taxon>Teleostei</taxon>
        <taxon>Neoteleostei</taxon>
        <taxon>Acanthomorphata</taxon>
        <taxon>Eupercaria</taxon>
        <taxon>Tetraodontiformes</taxon>
        <taxon>Tetradontoidea</taxon>
        <taxon>Tetraodontidae</taxon>
        <taxon>Tetraodon</taxon>
    </lineage>
</organism>
<dbReference type="GO" id="GO:0031982">
    <property type="term" value="C:vesicle"/>
    <property type="evidence" value="ECO:0007669"/>
    <property type="project" value="TreeGrafter"/>
</dbReference>
<name>Q4SSF6_TETNG</name>
<evidence type="ECO:0000256" key="15">
    <source>
        <dbReference type="ARBA" id="ARBA00029768"/>
    </source>
</evidence>
<dbReference type="AlphaFoldDB" id="Q4SSF6"/>
<evidence type="ECO:0000313" key="20">
    <source>
        <dbReference type="EMBL" id="CAF96426.1"/>
    </source>
</evidence>
<keyword evidence="10 19" id="KW-0472">Membrane</keyword>
<evidence type="ECO:0000256" key="12">
    <source>
        <dbReference type="ARBA" id="ARBA00023180"/>
    </source>
</evidence>
<dbReference type="GO" id="GO:0005903">
    <property type="term" value="C:brush border"/>
    <property type="evidence" value="ECO:0007669"/>
    <property type="project" value="TreeGrafter"/>
</dbReference>
<comment type="subcellular location">
    <subcellularLocation>
        <location evidence="1">Apical cell membrane</location>
        <topology evidence="1">Multi-pass membrane protein</topology>
    </subcellularLocation>
</comment>
<evidence type="ECO:0000256" key="3">
    <source>
        <dbReference type="ARBA" id="ARBA00020024"/>
    </source>
</evidence>
<feature type="transmembrane region" description="Helical" evidence="19">
    <location>
        <begin position="243"/>
        <end position="264"/>
    </location>
</feature>
<evidence type="ECO:0000256" key="2">
    <source>
        <dbReference type="ARBA" id="ARBA00005808"/>
    </source>
</evidence>
<keyword evidence="8 19" id="KW-1133">Transmembrane helix</keyword>
<keyword evidence="4" id="KW-0813">Transport</keyword>
<evidence type="ECO:0000256" key="11">
    <source>
        <dbReference type="ARBA" id="ARBA00023157"/>
    </source>
</evidence>